<evidence type="ECO:0000259" key="6">
    <source>
        <dbReference type="Pfam" id="PF08281"/>
    </source>
</evidence>
<dbReference type="eggNOG" id="COG1595">
    <property type="taxonomic scope" value="Bacteria"/>
</dbReference>
<dbReference type="InterPro" id="IPR007627">
    <property type="entry name" value="RNA_pol_sigma70_r2"/>
</dbReference>
<dbReference type="Pfam" id="PF08281">
    <property type="entry name" value="Sigma70_r4_2"/>
    <property type="match status" value="1"/>
</dbReference>
<dbReference type="NCBIfam" id="TIGR02937">
    <property type="entry name" value="sigma70-ECF"/>
    <property type="match status" value="1"/>
</dbReference>
<dbReference type="HOGENOM" id="CLU_047691_3_2_10"/>
<organism evidence="7 8">
    <name type="scientific">Bernardetia litoralis (strain ATCC 23117 / DSM 6794 / NBRC 15988 / NCIMB 1366 / Fx l1 / Sio-4)</name>
    <name type="common">Flexibacter litoralis</name>
    <dbReference type="NCBI Taxonomy" id="880071"/>
    <lineage>
        <taxon>Bacteria</taxon>
        <taxon>Pseudomonadati</taxon>
        <taxon>Bacteroidota</taxon>
        <taxon>Cytophagia</taxon>
        <taxon>Cytophagales</taxon>
        <taxon>Bernardetiaceae</taxon>
        <taxon>Bernardetia</taxon>
    </lineage>
</organism>
<dbReference type="InterPro" id="IPR013249">
    <property type="entry name" value="RNA_pol_sigma70_r4_t2"/>
</dbReference>
<evidence type="ECO:0000313" key="8">
    <source>
        <dbReference type="Proteomes" id="UP000006054"/>
    </source>
</evidence>
<dbReference type="AlphaFoldDB" id="I4AQU5"/>
<name>I4AQU5_BERLS</name>
<evidence type="ECO:0000256" key="4">
    <source>
        <dbReference type="ARBA" id="ARBA00023163"/>
    </source>
</evidence>
<dbReference type="InterPro" id="IPR036388">
    <property type="entry name" value="WH-like_DNA-bd_sf"/>
</dbReference>
<dbReference type="Gene3D" id="1.10.10.10">
    <property type="entry name" value="Winged helix-like DNA-binding domain superfamily/Winged helix DNA-binding domain"/>
    <property type="match status" value="1"/>
</dbReference>
<accession>I4AQU5</accession>
<sequence length="192" mass="22561">MVKAIELTDIELRLIEGCRNKHAKSQEMLYKHFYGYAMSVSLRYCKSKDEASEVLNDSFMKVFTKVCQYDTKKSFRGWLRRIIINTAIDFYRKNEKHTNHLDVEYADREEDSTGDVIDQMSADEIYALVQSLPNVYRLTFNLYEIEGYSHEEIGEQMGIPAGTSRSNLSRAKQKLRLLIKEHFGKKYEAYIR</sequence>
<dbReference type="InterPro" id="IPR039425">
    <property type="entry name" value="RNA_pol_sigma-70-like"/>
</dbReference>
<dbReference type="Pfam" id="PF04542">
    <property type="entry name" value="Sigma70_r2"/>
    <property type="match status" value="1"/>
</dbReference>
<keyword evidence="2" id="KW-0805">Transcription regulation</keyword>
<proteinExistence type="inferred from homology"/>
<gene>
    <name evidence="7" type="ordered locus">Fleli_4031</name>
</gene>
<dbReference type="SUPFAM" id="SSF88659">
    <property type="entry name" value="Sigma3 and sigma4 domains of RNA polymerase sigma factors"/>
    <property type="match status" value="1"/>
</dbReference>
<dbReference type="Gene3D" id="1.10.1740.10">
    <property type="match status" value="1"/>
</dbReference>
<dbReference type="GO" id="GO:0016987">
    <property type="term" value="F:sigma factor activity"/>
    <property type="evidence" value="ECO:0007669"/>
    <property type="project" value="UniProtKB-KW"/>
</dbReference>
<dbReference type="KEGG" id="fli:Fleli_4031"/>
<dbReference type="InterPro" id="IPR013325">
    <property type="entry name" value="RNA_pol_sigma_r2"/>
</dbReference>
<keyword evidence="4" id="KW-0804">Transcription</keyword>
<dbReference type="SUPFAM" id="SSF88946">
    <property type="entry name" value="Sigma2 domain of RNA polymerase sigma factors"/>
    <property type="match status" value="1"/>
</dbReference>
<dbReference type="STRING" id="880071.Fleli_4031"/>
<dbReference type="PANTHER" id="PTHR43133:SF46">
    <property type="entry name" value="RNA POLYMERASE SIGMA-70 FACTOR ECF SUBFAMILY"/>
    <property type="match status" value="1"/>
</dbReference>
<dbReference type="PATRIC" id="fig|880071.3.peg.4033"/>
<dbReference type="Proteomes" id="UP000006054">
    <property type="component" value="Chromosome"/>
</dbReference>
<dbReference type="GO" id="GO:0006352">
    <property type="term" value="P:DNA-templated transcription initiation"/>
    <property type="evidence" value="ECO:0007669"/>
    <property type="project" value="InterPro"/>
</dbReference>
<feature type="domain" description="RNA polymerase sigma-70 region 2" evidence="5">
    <location>
        <begin position="29"/>
        <end position="95"/>
    </location>
</feature>
<evidence type="ECO:0000256" key="1">
    <source>
        <dbReference type="ARBA" id="ARBA00010641"/>
    </source>
</evidence>
<comment type="similarity">
    <text evidence="1">Belongs to the sigma-70 factor family. ECF subfamily.</text>
</comment>
<feature type="domain" description="RNA polymerase sigma factor 70 region 4 type 2" evidence="6">
    <location>
        <begin position="123"/>
        <end position="175"/>
    </location>
</feature>
<dbReference type="InterPro" id="IPR014284">
    <property type="entry name" value="RNA_pol_sigma-70_dom"/>
</dbReference>
<evidence type="ECO:0000256" key="2">
    <source>
        <dbReference type="ARBA" id="ARBA00023015"/>
    </source>
</evidence>
<dbReference type="CDD" id="cd06171">
    <property type="entry name" value="Sigma70_r4"/>
    <property type="match status" value="1"/>
</dbReference>
<dbReference type="EMBL" id="CP003345">
    <property type="protein sequence ID" value="AFM06330.1"/>
    <property type="molecule type" value="Genomic_DNA"/>
</dbReference>
<evidence type="ECO:0000313" key="7">
    <source>
        <dbReference type="EMBL" id="AFM06330.1"/>
    </source>
</evidence>
<keyword evidence="3" id="KW-0731">Sigma factor</keyword>
<evidence type="ECO:0000256" key="3">
    <source>
        <dbReference type="ARBA" id="ARBA00023082"/>
    </source>
</evidence>
<keyword evidence="8" id="KW-1185">Reference proteome</keyword>
<dbReference type="PANTHER" id="PTHR43133">
    <property type="entry name" value="RNA POLYMERASE ECF-TYPE SIGMA FACTO"/>
    <property type="match status" value="1"/>
</dbReference>
<dbReference type="InterPro" id="IPR013324">
    <property type="entry name" value="RNA_pol_sigma_r3/r4-like"/>
</dbReference>
<protein>
    <submittedName>
        <fullName evidence="7">RNA polymerase sigma factor, sigma-70 family</fullName>
    </submittedName>
</protein>
<evidence type="ECO:0000259" key="5">
    <source>
        <dbReference type="Pfam" id="PF04542"/>
    </source>
</evidence>
<reference evidence="8" key="1">
    <citation type="submission" date="2012-06" db="EMBL/GenBank/DDBJ databases">
        <title>The complete genome of Flexibacter litoralis DSM 6794.</title>
        <authorList>
            <person name="Lucas S."/>
            <person name="Copeland A."/>
            <person name="Lapidus A."/>
            <person name="Glavina del Rio T."/>
            <person name="Dalin E."/>
            <person name="Tice H."/>
            <person name="Bruce D."/>
            <person name="Goodwin L."/>
            <person name="Pitluck S."/>
            <person name="Peters L."/>
            <person name="Ovchinnikova G."/>
            <person name="Lu M."/>
            <person name="Kyrpides N."/>
            <person name="Mavromatis K."/>
            <person name="Ivanova N."/>
            <person name="Brettin T."/>
            <person name="Detter J.C."/>
            <person name="Han C."/>
            <person name="Larimer F."/>
            <person name="Land M."/>
            <person name="Hauser L."/>
            <person name="Markowitz V."/>
            <person name="Cheng J.-F."/>
            <person name="Hugenholtz P."/>
            <person name="Woyke T."/>
            <person name="Wu D."/>
            <person name="Spring S."/>
            <person name="Lang E."/>
            <person name="Kopitz M."/>
            <person name="Brambilla E."/>
            <person name="Klenk H.-P."/>
            <person name="Eisen J.A."/>
        </authorList>
    </citation>
    <scope>NUCLEOTIDE SEQUENCE [LARGE SCALE GENOMIC DNA]</scope>
    <source>
        <strain evidence="8">ATCC 23117 / DSM 6794 / NBRC 15988 / NCIMB 1366 / Sio-4</strain>
    </source>
</reference>
<dbReference type="GO" id="GO:0003677">
    <property type="term" value="F:DNA binding"/>
    <property type="evidence" value="ECO:0007669"/>
    <property type="project" value="InterPro"/>
</dbReference>